<evidence type="ECO:0000256" key="4">
    <source>
        <dbReference type="PROSITE-ProRule" id="PRU00176"/>
    </source>
</evidence>
<keyword evidence="7" id="KW-1185">Reference proteome</keyword>
<dbReference type="PROSITE" id="PS50102">
    <property type="entry name" value="RRM"/>
    <property type="match status" value="1"/>
</dbReference>
<evidence type="ECO:0000259" key="5">
    <source>
        <dbReference type="PROSITE" id="PS50102"/>
    </source>
</evidence>
<dbReference type="SUPFAM" id="SSF54928">
    <property type="entry name" value="RNA-binding domain, RBD"/>
    <property type="match status" value="1"/>
</dbReference>
<dbReference type="Ensembl" id="ENSEBUT00000016047.1">
    <property type="protein sequence ID" value="ENSEBUP00000015471.1"/>
    <property type="gene ID" value="ENSEBUG00000009746.1"/>
</dbReference>
<keyword evidence="2 4" id="KW-0694">RNA-binding</keyword>
<reference evidence="6" key="1">
    <citation type="submission" date="2025-08" db="UniProtKB">
        <authorList>
            <consortium name="Ensembl"/>
        </authorList>
    </citation>
    <scope>IDENTIFICATION</scope>
</reference>
<reference evidence="6" key="2">
    <citation type="submission" date="2025-09" db="UniProtKB">
        <authorList>
            <consortium name="Ensembl"/>
        </authorList>
    </citation>
    <scope>IDENTIFICATION</scope>
</reference>
<evidence type="ECO:0000313" key="6">
    <source>
        <dbReference type="Ensembl" id="ENSEBUP00000015471.1"/>
    </source>
</evidence>
<sequence>MDEANRTLFVGNLETRVTEGILYELFLQAGPLFRVAIAKDKEGKPKQFAFITFKHEESVPYSLNLLNGIRLYGRPLKLQFRTGKSRSNMTLSCSGRLCVVDCLIGYYRGSTIAFELCSLGLIPELTLNCRIGASQAGFPAPPWSSALGADGQ</sequence>
<dbReference type="GO" id="GO:0003727">
    <property type="term" value="F:single-stranded RNA binding"/>
    <property type="evidence" value="ECO:0007669"/>
    <property type="project" value="TreeGrafter"/>
</dbReference>
<evidence type="ECO:0000256" key="1">
    <source>
        <dbReference type="ARBA" id="ARBA00004642"/>
    </source>
</evidence>
<comment type="subcellular location">
    <subcellularLocation>
        <location evidence="1">Nucleus</location>
        <location evidence="1">Nucleoplasm</location>
    </subcellularLocation>
</comment>
<evidence type="ECO:0000313" key="7">
    <source>
        <dbReference type="Proteomes" id="UP000694388"/>
    </source>
</evidence>
<dbReference type="Gene3D" id="3.30.70.330">
    <property type="match status" value="1"/>
</dbReference>
<dbReference type="InterPro" id="IPR035979">
    <property type="entry name" value="RBD_domain_sf"/>
</dbReference>
<name>A0A8C4QHA1_EPTBU</name>
<accession>A0A8C4QHA1</accession>
<dbReference type="InterPro" id="IPR000504">
    <property type="entry name" value="RRM_dom"/>
</dbReference>
<dbReference type="InterPro" id="IPR012677">
    <property type="entry name" value="Nucleotide-bd_a/b_plait_sf"/>
</dbReference>
<organism evidence="6 7">
    <name type="scientific">Eptatretus burgeri</name>
    <name type="common">Inshore hagfish</name>
    <dbReference type="NCBI Taxonomy" id="7764"/>
    <lineage>
        <taxon>Eukaryota</taxon>
        <taxon>Metazoa</taxon>
        <taxon>Chordata</taxon>
        <taxon>Craniata</taxon>
        <taxon>Vertebrata</taxon>
        <taxon>Cyclostomata</taxon>
        <taxon>Myxini</taxon>
        <taxon>Myxiniformes</taxon>
        <taxon>Myxinidae</taxon>
        <taxon>Eptatretinae</taxon>
        <taxon>Eptatretus</taxon>
    </lineage>
</organism>
<protein>
    <submittedName>
        <fullName evidence="6">RNA binding motif protein 11</fullName>
    </submittedName>
</protein>
<dbReference type="GO" id="GO:0000381">
    <property type="term" value="P:regulation of alternative mRNA splicing, via spliceosome"/>
    <property type="evidence" value="ECO:0007669"/>
    <property type="project" value="TreeGrafter"/>
</dbReference>
<dbReference type="PANTHER" id="PTHR13798:SF5">
    <property type="entry name" value="SPLICING REGULATOR RBM11"/>
    <property type="match status" value="1"/>
</dbReference>
<keyword evidence="3" id="KW-0539">Nucleus</keyword>
<evidence type="ECO:0000256" key="3">
    <source>
        <dbReference type="ARBA" id="ARBA00023242"/>
    </source>
</evidence>
<dbReference type="Proteomes" id="UP000694388">
    <property type="component" value="Unplaced"/>
</dbReference>
<dbReference type="InterPro" id="IPR052285">
    <property type="entry name" value="NEXT_complex_subunit"/>
</dbReference>
<dbReference type="AlphaFoldDB" id="A0A8C4QHA1"/>
<proteinExistence type="predicted"/>
<dbReference type="GO" id="GO:0005654">
    <property type="term" value="C:nucleoplasm"/>
    <property type="evidence" value="ECO:0007669"/>
    <property type="project" value="UniProtKB-SubCell"/>
</dbReference>
<dbReference type="Pfam" id="PF00076">
    <property type="entry name" value="RRM_1"/>
    <property type="match status" value="1"/>
</dbReference>
<feature type="domain" description="RRM" evidence="5">
    <location>
        <begin position="6"/>
        <end position="83"/>
    </location>
</feature>
<dbReference type="SMART" id="SM00360">
    <property type="entry name" value="RRM"/>
    <property type="match status" value="1"/>
</dbReference>
<dbReference type="GeneTree" id="ENSGT00870000136493"/>
<dbReference type="PANTHER" id="PTHR13798">
    <property type="entry name" value="RNA BINDING MOTIF RBM PROTEIN -RELATED"/>
    <property type="match status" value="1"/>
</dbReference>
<evidence type="ECO:0000256" key="2">
    <source>
        <dbReference type="ARBA" id="ARBA00022884"/>
    </source>
</evidence>